<evidence type="ECO:0000313" key="3">
    <source>
        <dbReference type="EMBL" id="RNB53890.1"/>
    </source>
</evidence>
<reference evidence="3 4" key="1">
    <citation type="submission" date="2018-10" db="EMBL/GenBank/DDBJ databases">
        <title>Phylogenomics of Brevibacillus.</title>
        <authorList>
            <person name="Dunlap C."/>
        </authorList>
    </citation>
    <scope>NUCLEOTIDE SEQUENCE [LARGE SCALE GENOMIC DNA]</scope>
    <source>
        <strain evidence="3 4">DSM 100115</strain>
    </source>
</reference>
<dbReference type="EMBL" id="RHHS01000045">
    <property type="protein sequence ID" value="RNB53890.1"/>
    <property type="molecule type" value="Genomic_DNA"/>
</dbReference>
<evidence type="ECO:0000256" key="1">
    <source>
        <dbReference type="SAM" id="Coils"/>
    </source>
</evidence>
<gene>
    <name evidence="3" type="ORF">EDM57_18425</name>
</gene>
<dbReference type="InterPro" id="IPR027417">
    <property type="entry name" value="P-loop_NTPase"/>
</dbReference>
<dbReference type="NCBIfam" id="TIGR02680">
    <property type="entry name" value="TIGR02680 family protein"/>
    <property type="match status" value="1"/>
</dbReference>
<feature type="coiled-coil region" evidence="1">
    <location>
        <begin position="303"/>
        <end position="517"/>
    </location>
</feature>
<feature type="compositionally biased region" description="Basic and acidic residues" evidence="2">
    <location>
        <begin position="596"/>
        <end position="607"/>
    </location>
</feature>
<dbReference type="RefSeq" id="WP_122906155.1">
    <property type="nucleotide sequence ID" value="NZ_RHHS01000045.1"/>
</dbReference>
<accession>A0A3M8ARS1</accession>
<dbReference type="Proteomes" id="UP000268829">
    <property type="component" value="Unassembled WGS sequence"/>
</dbReference>
<dbReference type="SUPFAM" id="SSF52540">
    <property type="entry name" value="P-loop containing nucleoside triphosphate hydrolases"/>
    <property type="match status" value="1"/>
</dbReference>
<dbReference type="Pfam" id="PF13558">
    <property type="entry name" value="SbcC_Walker_B"/>
    <property type="match status" value="1"/>
</dbReference>
<name>A0A3M8ARS1_9BACL</name>
<dbReference type="InterPro" id="IPR013496">
    <property type="entry name" value="CHP02680"/>
</dbReference>
<protein>
    <submittedName>
        <fullName evidence="3">TIGR02680 family protein</fullName>
    </submittedName>
</protein>
<organism evidence="3 4">
    <name type="scientific">Brevibacillus gelatini</name>
    <dbReference type="NCBI Taxonomy" id="1655277"/>
    <lineage>
        <taxon>Bacteria</taxon>
        <taxon>Bacillati</taxon>
        <taxon>Bacillota</taxon>
        <taxon>Bacilli</taxon>
        <taxon>Bacillales</taxon>
        <taxon>Paenibacillaceae</taxon>
        <taxon>Brevibacillus</taxon>
    </lineage>
</organism>
<proteinExistence type="predicted"/>
<sequence>MTTRKSGRKGTDGQMEANRWQLSRAGLINFWYYDDECFEFADGKLLLRGTNGSGKSVTMQSLLPVVLDGKKSPDRLDPFGSKARRMEDYLLGEKEVTGREERTGYLYLEFCKPYTTQFLTIGIGLRAKRNAQMDFWGFSIQDNRRIGKDLLLYRLVYNAETQEHERVPLGKRELEREIGLGGRVVFSQSDYAEMVNKLLFGFPSLDAYEDLIKLLIQLRSPKLSKDFKPTVIYSILENSLPGLSDEELRPLSDAIESMDRTKLQLEQLERDQKALTRIAREFTEYNKYIWYDKAKGLADAVNMARLSQKKADEYRQLLAHEEKELAMLRSNLEALTIEQQTLAEEHERLQEHDIAKAEAERIEVLEQLKREQSRWDEKQEESKAKRERVNQLRRTIDEIHAKTRQAENQIAALLESMEQEVEDNGFPTHEMARGEFEREQEGYSMDLWQKESRQYRDQLQSTLEQSLKTEEAKRIRMEAERALGDAQKQVDELQREKEKWERVVEEEKENLIALLHQWQGEVRELQLPPETVRETIRRISHFEASDMYETVREPAVHAYQQLRQDLRDRYADVKRLEQETNRERERAEEEYQMWQAKKDPEPPRHEQTKNARKWLSEQGIPHVPLFAAVEFREEVPEETRAAIESALTEAGLLDALIIPKSYLDRIEVWAEYVKDRVILPAPQLLAHTISEWLMPTPVVETGVSKEDIEAVLQTIQAESKDERSVSAFVTSGGSFGMGILNGHAPIIDKSVYVGREARRRYREEQLAVWRHRLEDLNQERERLQQELNDTEKRLQLLVDEFESFPSGKDLQDALQTVEQSKQRLEVWQEEVKKRNQKVREAIEGLYRERELLKQAAAGLTIPLDTETLRHALRSMQDYMDNLRMLESAYRDKLNLLQRHRVAEDSLDEAIYEWDRLRGEENIAQGEVEKQRQRLQAIERLLATQGAEVIRERIRYCMERLRKIPKDREFTARAIGEAESNCKQYQEKLTESEKVAEVHQQLQAAWWKVFSDEFALGLWRYIDECKEETEAIEGQLHRLDDVALRVLKKLQAAMTGRNRDNYNEQLQKVFETERQINLLEYQPSLDYVLDYNVEEAWEEQAEILSLGYLWNDLKARARRRTVLMEYEGKRCHPYDLLDKLGHEIEMHRLYLTAEDRKLFEEVILQSVGRVIKQRIHRAEKWVERMNELMAQRNSSSGLTFSLKWIPRIAEDESQMDTAELVEYLRKDPALMREQDIERITNHFRSRIERAKRDVFGSPASGGETLHQIMKRILDYRHWFTFKLFHRREGEANKELTDRIFFTFSGGEKAMAMYIPLFSAAYSRYMEADPLAPRIISLDEAFAGVDENNIRDMFMLVEQLGFNYIMNSQALWGDYDTVSRLAICELIRPKNADFVSVARYLWDGGTFHVLNEEWGESEVAVSLEEEKMEDDTGRLP</sequence>
<feature type="coiled-coil region" evidence="1">
    <location>
        <begin position="766"/>
        <end position="855"/>
    </location>
</feature>
<keyword evidence="1" id="KW-0175">Coiled coil</keyword>
<feature type="region of interest" description="Disordered" evidence="2">
    <location>
        <begin position="577"/>
        <end position="607"/>
    </location>
</feature>
<feature type="coiled-coil region" evidence="1">
    <location>
        <begin position="251"/>
        <end position="278"/>
    </location>
</feature>
<dbReference type="OrthoDB" id="9776649at2"/>
<evidence type="ECO:0000313" key="4">
    <source>
        <dbReference type="Proteomes" id="UP000268829"/>
    </source>
</evidence>
<comment type="caution">
    <text evidence="3">The sequence shown here is derived from an EMBL/GenBank/DDBJ whole genome shotgun (WGS) entry which is preliminary data.</text>
</comment>
<evidence type="ECO:0000256" key="2">
    <source>
        <dbReference type="SAM" id="MobiDB-lite"/>
    </source>
</evidence>
<keyword evidence="4" id="KW-1185">Reference proteome</keyword>
<feature type="compositionally biased region" description="Basic and acidic residues" evidence="2">
    <location>
        <begin position="577"/>
        <end position="589"/>
    </location>
</feature>